<evidence type="ECO:0000313" key="3">
    <source>
        <dbReference type="Proteomes" id="UP001151079"/>
    </source>
</evidence>
<protein>
    <recommendedName>
        <fullName evidence="4">Phosphatidate cytidylyltransferase</fullName>
    </recommendedName>
</protein>
<evidence type="ECO:0008006" key="4">
    <source>
        <dbReference type="Google" id="ProtNLM"/>
    </source>
</evidence>
<dbReference type="AlphaFoldDB" id="A0A9X3C4U0"/>
<dbReference type="RefSeq" id="WP_264207010.1">
    <property type="nucleotide sequence ID" value="NZ_JAOZEW010000015.1"/>
</dbReference>
<reference evidence="2" key="1">
    <citation type="submission" date="2022-10" db="EMBL/GenBank/DDBJ databases">
        <title>Two novel species of Flavobacterium.</title>
        <authorList>
            <person name="Liu Q."/>
            <person name="Xin Y.-H."/>
        </authorList>
    </citation>
    <scope>NUCLEOTIDE SEQUENCE</scope>
    <source>
        <strain evidence="2">LS1R49</strain>
    </source>
</reference>
<name>A0A9X3C4U0_9FLAO</name>
<feature type="transmembrane region" description="Helical" evidence="1">
    <location>
        <begin position="33"/>
        <end position="51"/>
    </location>
</feature>
<comment type="caution">
    <text evidence="2">The sequence shown here is derived from an EMBL/GenBank/DDBJ whole genome shotgun (WGS) entry which is preliminary data.</text>
</comment>
<evidence type="ECO:0000256" key="1">
    <source>
        <dbReference type="SAM" id="Phobius"/>
    </source>
</evidence>
<keyword evidence="1" id="KW-0472">Membrane</keyword>
<evidence type="ECO:0000313" key="2">
    <source>
        <dbReference type="EMBL" id="MCV9928904.1"/>
    </source>
</evidence>
<keyword evidence="1" id="KW-1133">Transmembrane helix</keyword>
<dbReference type="PROSITE" id="PS51257">
    <property type="entry name" value="PROKAR_LIPOPROTEIN"/>
    <property type="match status" value="1"/>
</dbReference>
<organism evidence="2 3">
    <name type="scientific">Flavobacterium shii</name>
    <dbReference type="NCBI Taxonomy" id="2987687"/>
    <lineage>
        <taxon>Bacteria</taxon>
        <taxon>Pseudomonadati</taxon>
        <taxon>Bacteroidota</taxon>
        <taxon>Flavobacteriia</taxon>
        <taxon>Flavobacteriales</taxon>
        <taxon>Flavobacteriaceae</taxon>
        <taxon>Flavobacterium</taxon>
    </lineage>
</organism>
<dbReference type="EMBL" id="JAOZEW010000015">
    <property type="protein sequence ID" value="MCV9928904.1"/>
    <property type="molecule type" value="Genomic_DNA"/>
</dbReference>
<sequence>MKSKLTKVIVALTVLLSLTSCEAIEGIFKAGMGVGVFAVIVVIILIIYILSKILGKK</sequence>
<dbReference type="Proteomes" id="UP001151079">
    <property type="component" value="Unassembled WGS sequence"/>
</dbReference>
<proteinExistence type="predicted"/>
<accession>A0A9X3C4U0</accession>
<gene>
    <name evidence="2" type="ORF">OIU83_14630</name>
</gene>
<keyword evidence="3" id="KW-1185">Reference proteome</keyword>
<keyword evidence="1" id="KW-0812">Transmembrane</keyword>